<dbReference type="RefSeq" id="WP_219748876.1">
    <property type="nucleotide sequence ID" value="NZ_JAHXZN010000003.1"/>
</dbReference>
<accession>A0ABS7BPN2</accession>
<name>A0ABS7BPN2_9SPHN</name>
<dbReference type="Proteomes" id="UP000759103">
    <property type="component" value="Unassembled WGS sequence"/>
</dbReference>
<evidence type="ECO:0000256" key="1">
    <source>
        <dbReference type="SAM" id="MobiDB-lite"/>
    </source>
</evidence>
<organism evidence="2 3">
    <name type="scientific">Sphingomonas citri</name>
    <dbReference type="NCBI Taxonomy" id="2862499"/>
    <lineage>
        <taxon>Bacteria</taxon>
        <taxon>Pseudomonadati</taxon>
        <taxon>Pseudomonadota</taxon>
        <taxon>Alphaproteobacteria</taxon>
        <taxon>Sphingomonadales</taxon>
        <taxon>Sphingomonadaceae</taxon>
        <taxon>Sphingomonas</taxon>
    </lineage>
</organism>
<sequence length="117" mass="12061">MAQSSTPQPLPPLPSTSSGSYGPSPWSYAGRASEPRFLPAAPATAADIVVGAKVSSIYGPPIGTIAYVTGREAVVRTAHSQARVPLSAFGKSQRGLLLEISLWKLDQLAASAQRAGS</sequence>
<feature type="compositionally biased region" description="Low complexity" evidence="1">
    <location>
        <begin position="15"/>
        <end position="27"/>
    </location>
</feature>
<evidence type="ECO:0000313" key="2">
    <source>
        <dbReference type="EMBL" id="MBW6531503.1"/>
    </source>
</evidence>
<gene>
    <name evidence="2" type="ORF">KZ820_12230</name>
</gene>
<comment type="caution">
    <text evidence="2">The sequence shown here is derived from an EMBL/GenBank/DDBJ whole genome shotgun (WGS) entry which is preliminary data.</text>
</comment>
<proteinExistence type="predicted"/>
<feature type="region of interest" description="Disordered" evidence="1">
    <location>
        <begin position="1"/>
        <end position="27"/>
    </location>
</feature>
<protein>
    <submittedName>
        <fullName evidence="2">Uncharacterized protein</fullName>
    </submittedName>
</protein>
<dbReference type="EMBL" id="JAHXZN010000003">
    <property type="protein sequence ID" value="MBW6531503.1"/>
    <property type="molecule type" value="Genomic_DNA"/>
</dbReference>
<reference evidence="2 3" key="1">
    <citation type="submission" date="2021-07" db="EMBL/GenBank/DDBJ databases">
        <title>Sphingomonas sp.</title>
        <authorList>
            <person name="Feng G."/>
            <person name="Li J."/>
            <person name="Pan M."/>
        </authorList>
    </citation>
    <scope>NUCLEOTIDE SEQUENCE [LARGE SCALE GENOMIC DNA]</scope>
    <source>
        <strain evidence="2 3">RRHST34</strain>
    </source>
</reference>
<evidence type="ECO:0000313" key="3">
    <source>
        <dbReference type="Proteomes" id="UP000759103"/>
    </source>
</evidence>
<keyword evidence="3" id="KW-1185">Reference proteome</keyword>